<dbReference type="InterPro" id="IPR036638">
    <property type="entry name" value="HLH_DNA-bd_sf"/>
</dbReference>
<keyword evidence="5" id="KW-0238">DNA-binding</keyword>
<evidence type="ECO:0000256" key="7">
    <source>
        <dbReference type="ARBA" id="ARBA00023242"/>
    </source>
</evidence>
<dbReference type="PANTHER" id="PTHR19290">
    <property type="entry name" value="BASIC HELIX-LOOP-HELIX PROTEIN NEUROGENIN-RELATED"/>
    <property type="match status" value="1"/>
</dbReference>
<dbReference type="Pfam" id="PF00010">
    <property type="entry name" value="HLH"/>
    <property type="match status" value="1"/>
</dbReference>
<dbReference type="GO" id="GO:0007399">
    <property type="term" value="P:nervous system development"/>
    <property type="evidence" value="ECO:0007669"/>
    <property type="project" value="UniProtKB-KW"/>
</dbReference>
<keyword evidence="7" id="KW-0539">Nucleus</keyword>
<keyword evidence="6" id="KW-0804">Transcription</keyword>
<dbReference type="InterPro" id="IPR050359">
    <property type="entry name" value="bHLH_transcription_factors"/>
</dbReference>
<keyword evidence="11" id="KW-1185">Reference proteome</keyword>
<accession>A0ABD0YJ52</accession>
<evidence type="ECO:0000313" key="11">
    <source>
        <dbReference type="Proteomes" id="UP001558652"/>
    </source>
</evidence>
<evidence type="ECO:0000256" key="8">
    <source>
        <dbReference type="SAM" id="MobiDB-lite"/>
    </source>
</evidence>
<dbReference type="Proteomes" id="UP001558652">
    <property type="component" value="Unassembled WGS sequence"/>
</dbReference>
<reference evidence="10 11" key="1">
    <citation type="submission" date="2024-07" db="EMBL/GenBank/DDBJ databases">
        <title>Chromosome-level genome assembly of the water stick insect Ranatra chinensis (Heteroptera: Nepidae).</title>
        <authorList>
            <person name="Liu X."/>
        </authorList>
    </citation>
    <scope>NUCLEOTIDE SEQUENCE [LARGE SCALE GENOMIC DNA]</scope>
    <source>
        <strain evidence="10">Cailab_2021Rc</strain>
        <tissue evidence="10">Muscle</tissue>
    </source>
</reference>
<dbReference type="GO" id="GO:0003677">
    <property type="term" value="F:DNA binding"/>
    <property type="evidence" value="ECO:0007669"/>
    <property type="project" value="UniProtKB-KW"/>
</dbReference>
<dbReference type="SUPFAM" id="SSF47459">
    <property type="entry name" value="HLH, helix-loop-helix DNA-binding domain"/>
    <property type="match status" value="1"/>
</dbReference>
<feature type="region of interest" description="Disordered" evidence="8">
    <location>
        <begin position="172"/>
        <end position="195"/>
    </location>
</feature>
<protein>
    <recommendedName>
        <fullName evidence="9">BHLH domain-containing protein</fullName>
    </recommendedName>
</protein>
<sequence>MRIKKHRRLKANDRERNRMHMLNEALDRLRCVLPTFPEDTKLTKIETLRFAHNYIWALSQSLHSTGEELTLSVGNVTVCIGVHGNKITSTAGSCAIAQQRRCSESGSPGLLQFEPLGKSTPHYEQPSSTYGEDLSPVHRHHYSPSMAAHPSSSGYSADLEYYSPDWLVDETESSSQDWQPQQHYGHPPNLYPAYDQNRIDSRRMFPCI</sequence>
<feature type="domain" description="BHLH" evidence="9">
    <location>
        <begin position="6"/>
        <end position="58"/>
    </location>
</feature>
<evidence type="ECO:0000256" key="5">
    <source>
        <dbReference type="ARBA" id="ARBA00023125"/>
    </source>
</evidence>
<dbReference type="AlphaFoldDB" id="A0ABD0YJ52"/>
<dbReference type="GO" id="GO:0030154">
    <property type="term" value="P:cell differentiation"/>
    <property type="evidence" value="ECO:0007669"/>
    <property type="project" value="UniProtKB-KW"/>
</dbReference>
<dbReference type="PROSITE" id="PS50888">
    <property type="entry name" value="BHLH"/>
    <property type="match status" value="1"/>
</dbReference>
<evidence type="ECO:0000259" key="9">
    <source>
        <dbReference type="PROSITE" id="PS50888"/>
    </source>
</evidence>
<dbReference type="CDD" id="cd11428">
    <property type="entry name" value="bHLH_TS_NGN"/>
    <property type="match status" value="1"/>
</dbReference>
<evidence type="ECO:0000256" key="6">
    <source>
        <dbReference type="ARBA" id="ARBA00023163"/>
    </source>
</evidence>
<evidence type="ECO:0000256" key="3">
    <source>
        <dbReference type="ARBA" id="ARBA00022902"/>
    </source>
</evidence>
<dbReference type="SMART" id="SM00353">
    <property type="entry name" value="HLH"/>
    <property type="match status" value="1"/>
</dbReference>
<evidence type="ECO:0000313" key="10">
    <source>
        <dbReference type="EMBL" id="KAL1131313.1"/>
    </source>
</evidence>
<dbReference type="FunFam" id="4.10.280.10:FF:000006">
    <property type="entry name" value="Neurogenic differentiation factor"/>
    <property type="match status" value="1"/>
</dbReference>
<evidence type="ECO:0000256" key="2">
    <source>
        <dbReference type="ARBA" id="ARBA00022782"/>
    </source>
</evidence>
<dbReference type="Gene3D" id="4.10.280.10">
    <property type="entry name" value="Helix-loop-helix DNA-binding domain"/>
    <property type="match status" value="1"/>
</dbReference>
<evidence type="ECO:0000256" key="1">
    <source>
        <dbReference type="ARBA" id="ARBA00022473"/>
    </source>
</evidence>
<dbReference type="EMBL" id="JBFDAA010000006">
    <property type="protein sequence ID" value="KAL1131313.1"/>
    <property type="molecule type" value="Genomic_DNA"/>
</dbReference>
<feature type="compositionally biased region" description="Polar residues" evidence="8">
    <location>
        <begin position="173"/>
        <end position="182"/>
    </location>
</feature>
<name>A0ABD0YJ52_9HEMI</name>
<proteinExistence type="predicted"/>
<organism evidence="10 11">
    <name type="scientific">Ranatra chinensis</name>
    <dbReference type="NCBI Taxonomy" id="642074"/>
    <lineage>
        <taxon>Eukaryota</taxon>
        <taxon>Metazoa</taxon>
        <taxon>Ecdysozoa</taxon>
        <taxon>Arthropoda</taxon>
        <taxon>Hexapoda</taxon>
        <taxon>Insecta</taxon>
        <taxon>Pterygota</taxon>
        <taxon>Neoptera</taxon>
        <taxon>Paraneoptera</taxon>
        <taxon>Hemiptera</taxon>
        <taxon>Heteroptera</taxon>
        <taxon>Panheteroptera</taxon>
        <taxon>Nepomorpha</taxon>
        <taxon>Nepidae</taxon>
        <taxon>Ranatrinae</taxon>
        <taxon>Ranatra</taxon>
    </lineage>
</organism>
<dbReference type="PANTHER" id="PTHR19290:SF163">
    <property type="entry name" value="BASIC HELIX-LOOP-HELIX NEURAL TRANSCRIPTION FACTOR TAP"/>
    <property type="match status" value="1"/>
</dbReference>
<gene>
    <name evidence="10" type="ORF">AAG570_010931</name>
</gene>
<keyword evidence="4" id="KW-0805">Transcription regulation</keyword>
<dbReference type="InterPro" id="IPR011598">
    <property type="entry name" value="bHLH_dom"/>
</dbReference>
<keyword evidence="3" id="KW-0524">Neurogenesis</keyword>
<keyword evidence="2" id="KW-0221">Differentiation</keyword>
<comment type="caution">
    <text evidence="10">The sequence shown here is derived from an EMBL/GenBank/DDBJ whole genome shotgun (WGS) entry which is preliminary data.</text>
</comment>
<evidence type="ECO:0000256" key="4">
    <source>
        <dbReference type="ARBA" id="ARBA00023015"/>
    </source>
</evidence>
<keyword evidence="1" id="KW-0217">Developmental protein</keyword>